<dbReference type="EMBL" id="KP410250">
    <property type="protein sequence ID" value="AKT74254.1"/>
    <property type="molecule type" value="Genomic_DNA"/>
</dbReference>
<proteinExistence type="predicted"/>
<accession>A0A0K1H3D1</accession>
<feature type="region of interest" description="Disordered" evidence="1">
    <location>
        <begin position="1"/>
        <end position="36"/>
    </location>
</feature>
<protein>
    <submittedName>
        <fullName evidence="2">TxnRg1</fullName>
    </submittedName>
</protein>
<evidence type="ECO:0000313" key="2">
    <source>
        <dbReference type="EMBL" id="AKT74254.1"/>
    </source>
</evidence>
<name>A0A0K1H3D1_9ACTN</name>
<reference evidence="2" key="1">
    <citation type="journal article" date="2015" name="Chem. Sci.">
        <title>Biosynthesis of trioxacarcin revealing a different starter unit and complex tailoring steps for type II polyketide synthase.</title>
        <authorList>
            <person name="Zhang M."/>
            <person name="Hou X.-F."/>
            <person name="Qi L.-H."/>
            <person name="Yin Y."/>
            <person name="Li Q."/>
            <person name="Pan H.-X."/>
            <person name="Chen X.-Y."/>
            <person name="Tang G.-L."/>
        </authorList>
    </citation>
    <scope>NUCLEOTIDE SEQUENCE</scope>
    <source>
        <strain evidence="2">DO-45</strain>
    </source>
</reference>
<dbReference type="AlphaFoldDB" id="A0A0K1H3D1"/>
<sequence>MPRLPPTRGRSSAGKRNCGSLAGSWQPRAVVPWSSPEPGIGRTSLLGAAQGQAEEAGFTVVRVAGSEPGAEVPFHGLHRLRSAPGTRTAGRCCW</sequence>
<evidence type="ECO:0000256" key="1">
    <source>
        <dbReference type="SAM" id="MobiDB-lite"/>
    </source>
</evidence>
<organism evidence="2">
    <name type="scientific">Streptomyces bottropensis</name>
    <dbReference type="NCBI Taxonomy" id="42235"/>
    <lineage>
        <taxon>Bacteria</taxon>
        <taxon>Bacillati</taxon>
        <taxon>Actinomycetota</taxon>
        <taxon>Actinomycetes</taxon>
        <taxon>Kitasatosporales</taxon>
        <taxon>Streptomycetaceae</taxon>
        <taxon>Streptomyces</taxon>
    </lineage>
</organism>